<accession>A0A6H1ZN54</accession>
<proteinExistence type="predicted"/>
<reference evidence="1" key="1">
    <citation type="submission" date="2020-03" db="EMBL/GenBank/DDBJ databases">
        <title>The deep terrestrial virosphere.</title>
        <authorList>
            <person name="Holmfeldt K."/>
            <person name="Nilsson E."/>
            <person name="Simone D."/>
            <person name="Lopez-Fernandez M."/>
            <person name="Wu X."/>
            <person name="de Brujin I."/>
            <person name="Lundin D."/>
            <person name="Andersson A."/>
            <person name="Bertilsson S."/>
            <person name="Dopson M."/>
        </authorList>
    </citation>
    <scope>NUCLEOTIDE SEQUENCE</scope>
    <source>
        <strain evidence="1">TM448A01088</strain>
    </source>
</reference>
<dbReference type="EMBL" id="MT144098">
    <property type="protein sequence ID" value="QJA48705.1"/>
    <property type="molecule type" value="Genomic_DNA"/>
</dbReference>
<organism evidence="1">
    <name type="scientific">viral metagenome</name>
    <dbReference type="NCBI Taxonomy" id="1070528"/>
    <lineage>
        <taxon>unclassified sequences</taxon>
        <taxon>metagenomes</taxon>
        <taxon>organismal metagenomes</taxon>
    </lineage>
</organism>
<sequence>MSILNKGGNFGRNNTFLPSLKGIGISQTDELNNRLPFGIENNLMQQSFSGSTPATITLPKPIVRPPFAIEPKKVGGIIAGGLGEAIVLDTASRLVEIVPKIIAFTLANYKATQEKLTGKEVKPLQLPFDARRLGFNEQVIKDVGTAMVDDFIKRQQESPNTHIKNIVMSVLENPISQVFDIWVGEAVIKTAAISGLKITNYDPFLRQSINRLGLNIPIEKITPEIVKQAFNKEFQILAQSKGTTIPLKQQFDELGRATATVMNRLYNKGIPQLSKLGQIVQDASEAMFKNITPEEVRKIPIGLSIKDVSGKGKISSVPSAGKGIISPELQPLAQEARKYKSAEEFVKGQIKVYHGGSGIDELGKGIKILSPEEKLKFSTSGGGYVGLSTTLDREYAQQFSKNIGGTKKVLEIYINPKAKIKEISGAIDDMSADEISVLSKEYDVLKSVEENEFRILNADVAKTKSQLTDFYNQVTKGVKETKPLDEFEQFKKKFGNITPEEEKRIFTLEFQRQADIIKKQTEGQLFKDIRQQGGIRLYKKKFMAEELQPIPLVLKNSKGLSMDEMADALNSKGYNFNSDSDLLQAILNIRSEARRGKIKTLQSIEKIKLLQSIKKFAPKEISVKSEKLINRYAKRIIREHLVRPPMRKGLNAAIIALQKIAEPSAATTFYRKEEIQSWIKAIKRLQSGKELSNMTVSRIKKALRIENIKKADQAKLQKLYDFMSKLEKGDAFLSPNQLIGLQEILKGIERPDLVSRRIIINKFGEVDEIMGEGIMSKIINELVPSVDIKEGHPLVSKIVDKADNLLFQVEKETERRDNNFAKMIEAAEKSRKLSFGGKIKQFIAPQNKIIFQAMSGASVNLTKEEVAVVVYLKNFFKKVRIDLQLEKYRKNYITHLEKSLSEKIVSDGLIKAVVDIFNLKEKENVPLNIMLELDNIIGSKKFFRFALERKGGISPTINLRRIVHSYSSLYETKKALDQILPEGQAIVQILLKPKTAVWLKRFLQNLKGRGLDYDFRSGKMAWLSKLADNIVDIGYIKLLGLNYWSALKNLVAGEANSFIYQDLRKYLLGKQRCISNPIKSTKLAFRYGALEGTFADYAQQGIGKLKRLQDLMMIGQRGGEYEIRVSLFASELTQEEFMSGEITPERIRQIKDIIAITQGIFSKTDSPLWLQTWYGRLFMQMNRWRITNVMLLRRLIKEKNYKGLSKAFILYGIGMYLSYELGKAGHKRAKVVAQSMAEAINSVITLITLKPITDALTDNPTFSVLKEITYSIQELANYIRVPGIEKPRGLEFQQGIEETWIAPVERTKELFGKDLSKEKIKPIKGMPSMKIKPKEIGMPSLKNVGIMQVK</sequence>
<name>A0A6H1ZN54_9ZZZZ</name>
<protein>
    <submittedName>
        <fullName evidence="1">Uncharacterized protein</fullName>
    </submittedName>
</protein>
<gene>
    <name evidence="1" type="ORF">TM448A01088_0005</name>
</gene>
<evidence type="ECO:0000313" key="1">
    <source>
        <dbReference type="EMBL" id="QJA48705.1"/>
    </source>
</evidence>